<dbReference type="SUPFAM" id="SSF55424">
    <property type="entry name" value="FAD/NAD-linked reductases, dimerisation (C-terminal) domain"/>
    <property type="match status" value="1"/>
</dbReference>
<dbReference type="RefSeq" id="WP_043057866.1">
    <property type="nucleotide sequence ID" value="NZ_LXEY01000018.1"/>
</dbReference>
<proteinExistence type="inferred from homology"/>
<feature type="active site" description="Proton acceptor" evidence="8">
    <location>
        <position position="453"/>
    </location>
</feature>
<dbReference type="AlphaFoldDB" id="A0A1B7LZ74"/>
<dbReference type="PRINTS" id="PR00411">
    <property type="entry name" value="PNDRDTASEI"/>
</dbReference>
<dbReference type="GO" id="GO:0006103">
    <property type="term" value="P:2-oxoglutarate metabolic process"/>
    <property type="evidence" value="ECO:0007669"/>
    <property type="project" value="TreeGrafter"/>
</dbReference>
<keyword evidence="4 11" id="KW-0560">Oxidoreductase</keyword>
<dbReference type="STRING" id="1837282.A6F49_10035"/>
<feature type="binding site" evidence="9">
    <location>
        <begin position="177"/>
        <end position="184"/>
    </location>
    <ligand>
        <name>NAD(+)</name>
        <dbReference type="ChEBI" id="CHEBI:57540"/>
    </ligand>
</feature>
<dbReference type="SUPFAM" id="SSF51905">
    <property type="entry name" value="FAD/NAD(P)-binding domain"/>
    <property type="match status" value="1"/>
</dbReference>
<evidence type="ECO:0000256" key="8">
    <source>
        <dbReference type="PIRSR" id="PIRSR000350-2"/>
    </source>
</evidence>
<comment type="caution">
    <text evidence="14">The sequence shown here is derived from an EMBL/GenBank/DDBJ whole genome shotgun (WGS) entry which is preliminary data.</text>
</comment>
<accession>A0A1B7LZ74</accession>
<keyword evidence="7 11" id="KW-0676">Redox-active center</keyword>
<dbReference type="InterPro" id="IPR023753">
    <property type="entry name" value="FAD/NAD-binding_dom"/>
</dbReference>
<dbReference type="Pfam" id="PF07992">
    <property type="entry name" value="Pyr_redox_2"/>
    <property type="match status" value="1"/>
</dbReference>
<feature type="domain" description="FAD/NAD(P)-binding" evidence="13">
    <location>
        <begin position="6"/>
        <end position="327"/>
    </location>
</feature>
<organism evidence="14 15">
    <name type="scientific">Enteractinococcus helveticum</name>
    <dbReference type="NCBI Taxonomy" id="1837282"/>
    <lineage>
        <taxon>Bacteria</taxon>
        <taxon>Bacillati</taxon>
        <taxon>Actinomycetota</taxon>
        <taxon>Actinomycetes</taxon>
        <taxon>Micrococcales</taxon>
        <taxon>Micrococcaceae</taxon>
    </lineage>
</organism>
<dbReference type="Gene3D" id="3.30.390.30">
    <property type="match status" value="1"/>
</dbReference>
<keyword evidence="6" id="KW-1015">Disulfide bond</keyword>
<dbReference type="InterPro" id="IPR001100">
    <property type="entry name" value="Pyr_nuc-diS_OxRdtase"/>
</dbReference>
<evidence type="ECO:0000256" key="10">
    <source>
        <dbReference type="PIRSR" id="PIRSR000350-4"/>
    </source>
</evidence>
<dbReference type="PANTHER" id="PTHR22912:SF217">
    <property type="entry name" value="DIHYDROLIPOYL DEHYDROGENASE"/>
    <property type="match status" value="1"/>
</dbReference>
<feature type="domain" description="Pyridine nucleotide-disulphide oxidoreductase dimerisation" evidence="12">
    <location>
        <begin position="352"/>
        <end position="463"/>
    </location>
</feature>
<evidence type="ECO:0000313" key="14">
    <source>
        <dbReference type="EMBL" id="OAV60822.1"/>
    </source>
</evidence>
<evidence type="ECO:0000256" key="6">
    <source>
        <dbReference type="ARBA" id="ARBA00023157"/>
    </source>
</evidence>
<dbReference type="OrthoDB" id="9800167at2"/>
<evidence type="ECO:0000259" key="13">
    <source>
        <dbReference type="Pfam" id="PF07992"/>
    </source>
</evidence>
<evidence type="ECO:0000256" key="7">
    <source>
        <dbReference type="ARBA" id="ARBA00023284"/>
    </source>
</evidence>
<feature type="binding site" evidence="9">
    <location>
        <position position="271"/>
    </location>
    <ligand>
        <name>NAD(+)</name>
        <dbReference type="ChEBI" id="CHEBI:57540"/>
    </ligand>
</feature>
<dbReference type="NCBIfam" id="NF005884">
    <property type="entry name" value="PRK07846.1"/>
    <property type="match status" value="1"/>
</dbReference>
<dbReference type="PRINTS" id="PR00368">
    <property type="entry name" value="FADPNR"/>
</dbReference>
<keyword evidence="3 9" id="KW-0274">FAD</keyword>
<evidence type="ECO:0000256" key="3">
    <source>
        <dbReference type="ARBA" id="ARBA00022827"/>
    </source>
</evidence>
<name>A0A1B7LZ74_9MICC</name>
<dbReference type="InterPro" id="IPR036188">
    <property type="entry name" value="FAD/NAD-bd_sf"/>
</dbReference>
<reference evidence="14 15" key="1">
    <citation type="submission" date="2016-04" db="EMBL/GenBank/DDBJ databases">
        <title>First whole genome shotgun sequence of the bacterium Enteractinococcus sp. strain UASWS1574.</title>
        <authorList>
            <person name="Crovadore J."/>
            <person name="Chablais R."/>
            <person name="Lefort F."/>
        </authorList>
    </citation>
    <scope>NUCLEOTIDE SEQUENCE [LARGE SCALE GENOMIC DNA]</scope>
    <source>
        <strain evidence="14 15">UASWS1574</strain>
    </source>
</reference>
<dbReference type="Proteomes" id="UP000078292">
    <property type="component" value="Unassembled WGS sequence"/>
</dbReference>
<keyword evidence="2 11" id="KW-0285">Flavoprotein</keyword>
<evidence type="ECO:0000313" key="15">
    <source>
        <dbReference type="Proteomes" id="UP000078292"/>
    </source>
</evidence>
<dbReference type="PANTHER" id="PTHR22912">
    <property type="entry name" value="DISULFIDE OXIDOREDUCTASE"/>
    <property type="match status" value="1"/>
</dbReference>
<feature type="disulfide bond" description="Redox-active" evidence="10">
    <location>
        <begin position="41"/>
        <end position="46"/>
    </location>
</feature>
<dbReference type="InterPro" id="IPR050151">
    <property type="entry name" value="Class-I_Pyr_Nuc-Dis_Oxidored"/>
</dbReference>
<feature type="binding site" evidence="9">
    <location>
        <begin position="322"/>
        <end position="325"/>
    </location>
    <ligand>
        <name>FAD</name>
        <dbReference type="ChEBI" id="CHEBI:57692"/>
    </ligand>
</feature>
<dbReference type="InterPro" id="IPR016156">
    <property type="entry name" value="FAD/NAD-linked_Rdtase_dimer_sf"/>
</dbReference>
<dbReference type="Gene3D" id="3.50.50.60">
    <property type="entry name" value="FAD/NAD(P)-binding domain"/>
    <property type="match status" value="2"/>
</dbReference>
<dbReference type="PIRSF" id="PIRSF000350">
    <property type="entry name" value="Mercury_reductase_MerA"/>
    <property type="match status" value="1"/>
</dbReference>
<sequence>MSIEQYDLAIIGSGSGNSIITPYWDNKKVAIIDSGTFGGTCLNVGCIPTKMFAYPAQLTAMARDAERLGIDLSVDATNWPDIRDRIFNRIDAISEAGKHYRDVQLDHTTLITEEVHFSGPKQLTTSSGRVLEADQIVVAAGSRPSLPDVPGLNLPGVHTSDTVMRLKALPKRIIIVGGKYIGSEFAAVFSGLGSEVIHINRSGQLLSNHDNTISDEFTRVAKEAWQVALNRTLHSIERHDGRLRVNLSATGHDHHEVVDYFIGDVVLLATGRKPNTDRLNLNAVGIDVENGFIARDEYLRVLADGKPLAGIWAMGDIANPQMLKHVANHEQRIVSHNMENPDRMKPDTLTTIPAGVFTRPQIASAGLTEDEARRQYGDEAITMKVQSYGDTAYGWAMEDIDGFVKIVAERATGNILGAHIMGQEATNLIQPLLTAMSFGITAHELARGQYWIHPAMAEVVENALLGLDVPNSEHL</sequence>
<keyword evidence="15" id="KW-1185">Reference proteome</keyword>
<evidence type="ECO:0000256" key="1">
    <source>
        <dbReference type="ARBA" id="ARBA00007532"/>
    </source>
</evidence>
<dbReference type="Pfam" id="PF02852">
    <property type="entry name" value="Pyr_redox_dim"/>
    <property type="match status" value="1"/>
</dbReference>
<protein>
    <submittedName>
        <fullName evidence="14">Mycothione reductase</fullName>
    </submittedName>
</protein>
<feature type="binding site" evidence="9">
    <location>
        <position position="50"/>
    </location>
    <ligand>
        <name>FAD</name>
        <dbReference type="ChEBI" id="CHEBI:57692"/>
    </ligand>
</feature>
<evidence type="ECO:0000256" key="2">
    <source>
        <dbReference type="ARBA" id="ARBA00022630"/>
    </source>
</evidence>
<evidence type="ECO:0000256" key="5">
    <source>
        <dbReference type="ARBA" id="ARBA00023027"/>
    </source>
</evidence>
<evidence type="ECO:0000259" key="12">
    <source>
        <dbReference type="Pfam" id="PF02852"/>
    </source>
</evidence>
<keyword evidence="5 9" id="KW-0520">NAD</keyword>
<evidence type="ECO:0000256" key="11">
    <source>
        <dbReference type="RuleBase" id="RU003691"/>
    </source>
</evidence>
<evidence type="ECO:0000256" key="4">
    <source>
        <dbReference type="ARBA" id="ARBA00023002"/>
    </source>
</evidence>
<dbReference type="InterPro" id="IPR012999">
    <property type="entry name" value="Pyr_OxRdtase_I_AS"/>
</dbReference>
<evidence type="ECO:0000256" key="9">
    <source>
        <dbReference type="PIRSR" id="PIRSR000350-3"/>
    </source>
</evidence>
<dbReference type="InterPro" id="IPR004099">
    <property type="entry name" value="Pyr_nucl-diS_OxRdtase_dimer"/>
</dbReference>
<keyword evidence="9" id="KW-0547">Nucleotide-binding</keyword>
<comment type="cofactor">
    <cofactor evidence="9">
        <name>FAD</name>
        <dbReference type="ChEBI" id="CHEBI:57692"/>
    </cofactor>
    <text evidence="9">Binds 1 FAD per subunit.</text>
</comment>
<comment type="similarity">
    <text evidence="1 11">Belongs to the class-I pyridine nucleotide-disulfide oxidoreductase family.</text>
</comment>
<gene>
    <name evidence="14" type="ORF">A6F49_10035</name>
</gene>
<dbReference type="GO" id="GO:0004148">
    <property type="term" value="F:dihydrolipoyl dehydrogenase (NADH) activity"/>
    <property type="evidence" value="ECO:0007669"/>
    <property type="project" value="TreeGrafter"/>
</dbReference>
<feature type="binding site" evidence="9">
    <location>
        <position position="316"/>
    </location>
    <ligand>
        <name>FAD</name>
        <dbReference type="ChEBI" id="CHEBI:57692"/>
    </ligand>
</feature>
<dbReference type="GO" id="GO:0050660">
    <property type="term" value="F:flavin adenine dinucleotide binding"/>
    <property type="evidence" value="ECO:0007669"/>
    <property type="project" value="TreeGrafter"/>
</dbReference>
<dbReference type="EMBL" id="LXEY01000018">
    <property type="protein sequence ID" value="OAV60822.1"/>
    <property type="molecule type" value="Genomic_DNA"/>
</dbReference>
<dbReference type="PROSITE" id="PS00076">
    <property type="entry name" value="PYRIDINE_REDOX_1"/>
    <property type="match status" value="1"/>
</dbReference>